<organism evidence="2">
    <name type="scientific">Bacillus thuringiensis DB27</name>
    <dbReference type="NCBI Taxonomy" id="1431339"/>
    <lineage>
        <taxon>Bacteria</taxon>
        <taxon>Bacillati</taxon>
        <taxon>Bacillota</taxon>
        <taxon>Bacilli</taxon>
        <taxon>Bacillales</taxon>
        <taxon>Bacillaceae</taxon>
        <taxon>Bacillus</taxon>
        <taxon>Bacillus cereus group</taxon>
    </lineage>
</organism>
<dbReference type="EMBL" id="HG810017">
    <property type="protein sequence ID" value="CDN35627.1"/>
    <property type="molecule type" value="Genomic_DNA"/>
</dbReference>
<reference evidence="2" key="1">
    <citation type="submission" date="2014-01" db="EMBL/GenBank/DDBJ databases">
        <title>Draft genome sequence of highly nematicidal Bacillus thuringiensis DB27.</title>
        <authorList>
            <person name="Iatsenko I."/>
            <person name="Pickard D."/>
            <person name="Corton C."/>
            <person name="Dougan G."/>
            <person name="Sommer R.J."/>
        </authorList>
    </citation>
    <scope>NUCLEOTIDE SEQUENCE [LARGE SCALE GENOMIC DNA]</scope>
    <source>
        <strain evidence="2">DB27</strain>
    </source>
</reference>
<protein>
    <submittedName>
        <fullName evidence="2">Uncharacterized protein</fullName>
    </submittedName>
</protein>
<dbReference type="Proteomes" id="UP000030682">
    <property type="component" value="Unassembled WGS sequence"/>
</dbReference>
<evidence type="ECO:0000256" key="1">
    <source>
        <dbReference type="SAM" id="MobiDB-lite"/>
    </source>
</evidence>
<dbReference type="HOGENOM" id="CLU_3354403_0_0_9"/>
<accession>W8YAE0</accession>
<proteinExistence type="predicted"/>
<feature type="region of interest" description="Disordered" evidence="1">
    <location>
        <begin position="1"/>
        <end position="33"/>
    </location>
</feature>
<evidence type="ECO:0000313" key="2">
    <source>
        <dbReference type="EMBL" id="CDN35627.1"/>
    </source>
</evidence>
<sequence length="33" mass="3818">MDDDDDNNNVNKYKITGGKNNGFNNEAFTHKRM</sequence>
<reference evidence="2" key="2">
    <citation type="submission" date="2014-01" db="EMBL/GenBank/DDBJ databases">
        <authorList>
            <person name="Aslett M."/>
        </authorList>
    </citation>
    <scope>NUCLEOTIDE SEQUENCE [LARGE SCALE GENOMIC DNA]</scope>
    <source>
        <strain evidence="2">DB27</strain>
    </source>
</reference>
<name>W8YAE0_BACTU</name>
<gene>
    <name evidence="2" type="ORF">BTDB27_001969</name>
</gene>
<dbReference type="AlphaFoldDB" id="W8YAE0"/>